<dbReference type="InterPro" id="IPR006914">
    <property type="entry name" value="VENN_dom"/>
</dbReference>
<evidence type="ECO:0000256" key="2">
    <source>
        <dbReference type="ARBA" id="ARBA00022656"/>
    </source>
</evidence>
<dbReference type="RefSeq" id="WP_407671016.1">
    <property type="nucleotide sequence ID" value="NZ_FNRQ01000004.1"/>
</dbReference>
<proteinExistence type="predicted"/>
<gene>
    <name evidence="7" type="ORF">SAMN05192564_104135</name>
</gene>
<feature type="compositionally biased region" description="Polar residues" evidence="5">
    <location>
        <begin position="92"/>
        <end position="104"/>
    </location>
</feature>
<evidence type="ECO:0000256" key="4">
    <source>
        <dbReference type="ARBA" id="ARBA00023026"/>
    </source>
</evidence>
<feature type="compositionally biased region" description="Basic and acidic residues" evidence="5">
    <location>
        <begin position="61"/>
        <end position="76"/>
    </location>
</feature>
<evidence type="ECO:0000313" key="7">
    <source>
        <dbReference type="EMBL" id="SEA92642.1"/>
    </source>
</evidence>
<dbReference type="Pfam" id="PF04829">
    <property type="entry name" value="PT-VENN"/>
    <property type="match status" value="1"/>
</dbReference>
<keyword evidence="3" id="KW-1266">Target cell cytoplasm</keyword>
<evidence type="ECO:0000313" key="8">
    <source>
        <dbReference type="Proteomes" id="UP000198638"/>
    </source>
</evidence>
<comment type="subcellular location">
    <subcellularLocation>
        <location evidence="1">Target cell</location>
        <location evidence="1">Target cell cytoplasm</location>
    </subcellularLocation>
</comment>
<feature type="domain" description="VENN motif-containing" evidence="6">
    <location>
        <begin position="17"/>
        <end position="59"/>
    </location>
</feature>
<accession>A0A1H4F828</accession>
<evidence type="ECO:0000256" key="5">
    <source>
        <dbReference type="SAM" id="MobiDB-lite"/>
    </source>
</evidence>
<evidence type="ECO:0000259" key="6">
    <source>
        <dbReference type="Pfam" id="PF04829"/>
    </source>
</evidence>
<dbReference type="STRING" id="83784.SAMN05192564_104135"/>
<keyword evidence="8" id="KW-1185">Reference proteome</keyword>
<reference evidence="8" key="1">
    <citation type="submission" date="2016-10" db="EMBL/GenBank/DDBJ databases">
        <authorList>
            <person name="Varghese N."/>
            <person name="Submissions S."/>
        </authorList>
    </citation>
    <scope>NUCLEOTIDE SEQUENCE [LARGE SCALE GENOMIC DNA]</scope>
    <source>
        <strain evidence="8">LMG 24000</strain>
    </source>
</reference>
<evidence type="ECO:0000256" key="3">
    <source>
        <dbReference type="ARBA" id="ARBA00022913"/>
    </source>
</evidence>
<feature type="region of interest" description="Disordered" evidence="5">
    <location>
        <begin position="55"/>
        <end position="104"/>
    </location>
</feature>
<dbReference type="GO" id="GO:0090729">
    <property type="term" value="F:toxin activity"/>
    <property type="evidence" value="ECO:0007669"/>
    <property type="project" value="UniProtKB-KW"/>
</dbReference>
<evidence type="ECO:0000256" key="1">
    <source>
        <dbReference type="ARBA" id="ARBA00004219"/>
    </source>
</evidence>
<sequence>MGPRAPSRVDLAGGAPNLTDADRAGITMIAMLAGGGVAGLLRQNTVGAATAAENEALNNSEQDHRTPQQKEEDEIKAMLPKENAALGESLTAAPQSLEFLNNQS</sequence>
<organism evidence="7 8">
    <name type="scientific">Paraburkholderia sartisoli</name>
    <dbReference type="NCBI Taxonomy" id="83784"/>
    <lineage>
        <taxon>Bacteria</taxon>
        <taxon>Pseudomonadati</taxon>
        <taxon>Pseudomonadota</taxon>
        <taxon>Betaproteobacteria</taxon>
        <taxon>Burkholderiales</taxon>
        <taxon>Burkholderiaceae</taxon>
        <taxon>Paraburkholderia</taxon>
    </lineage>
</organism>
<dbReference type="AlphaFoldDB" id="A0A1H4F828"/>
<protein>
    <submittedName>
        <fullName evidence="7">Filamentous hemagglutinin</fullName>
    </submittedName>
</protein>
<feature type="region of interest" description="Disordered" evidence="5">
    <location>
        <begin position="1"/>
        <end position="20"/>
    </location>
</feature>
<name>A0A1H4F828_9BURK</name>
<dbReference type="Proteomes" id="UP000198638">
    <property type="component" value="Unassembled WGS sequence"/>
</dbReference>
<keyword evidence="2" id="KW-0800">Toxin</keyword>
<dbReference type="EMBL" id="FNRQ01000004">
    <property type="protein sequence ID" value="SEA92642.1"/>
    <property type="molecule type" value="Genomic_DNA"/>
</dbReference>
<keyword evidence="4" id="KW-0843">Virulence</keyword>